<keyword evidence="1" id="KW-0297">G-protein coupled receptor</keyword>
<accession>A0A7J7E6Y2</accession>
<organism evidence="5 6">
    <name type="scientific">Diceros bicornis minor</name>
    <name type="common">South-central black rhinoceros</name>
    <dbReference type="NCBI Taxonomy" id="77932"/>
    <lineage>
        <taxon>Eukaryota</taxon>
        <taxon>Metazoa</taxon>
        <taxon>Chordata</taxon>
        <taxon>Craniata</taxon>
        <taxon>Vertebrata</taxon>
        <taxon>Euteleostomi</taxon>
        <taxon>Mammalia</taxon>
        <taxon>Eutheria</taxon>
        <taxon>Laurasiatheria</taxon>
        <taxon>Perissodactyla</taxon>
        <taxon>Rhinocerotidae</taxon>
        <taxon>Diceros</taxon>
    </lineage>
</organism>
<dbReference type="GO" id="GO:0004930">
    <property type="term" value="F:G protein-coupled receptor activity"/>
    <property type="evidence" value="ECO:0007669"/>
    <property type="project" value="UniProtKB-KW"/>
</dbReference>
<keyword evidence="4" id="KW-0812">Transmembrane</keyword>
<dbReference type="AlphaFoldDB" id="A0A7J7E6Y2"/>
<evidence type="ECO:0000313" key="6">
    <source>
        <dbReference type="Proteomes" id="UP000551758"/>
    </source>
</evidence>
<comment type="caution">
    <text evidence="5">The sequence shown here is derived from an EMBL/GenBank/DDBJ whole genome shotgun (WGS) entry which is preliminary data.</text>
</comment>
<keyword evidence="4" id="KW-1133">Transmembrane helix</keyword>
<dbReference type="EMBL" id="JACDTQ010003919">
    <property type="protein sequence ID" value="KAF5911580.1"/>
    <property type="molecule type" value="Genomic_DNA"/>
</dbReference>
<evidence type="ECO:0000256" key="3">
    <source>
        <dbReference type="SAM" id="MobiDB-lite"/>
    </source>
</evidence>
<feature type="transmembrane region" description="Helical" evidence="4">
    <location>
        <begin position="44"/>
        <end position="63"/>
    </location>
</feature>
<keyword evidence="1" id="KW-0807">Transducer</keyword>
<sequence>MSSFIPRRCQPGEEQLKHNHDSKDAAEHSSTESRHQLHRLPHPSLFVLVFACFEYCLLATIAYNQSVVICHPLMYIVIMNPHLCGILILLSLGISIVNVLFHSLMALQLSFCTDLEIPHFCEIVQVIKLTCSYSFINTLMANFMARVLSGKSGMSFLSVGTQANWAMFTSSYYVATLLLSSLDICPSCRRNTPFSIMVYQERGIEMMEQLTECLQHVHTGIQAYVFPFNGFTCALNNHNLFSSPKSSFMTHFPWIYCEYHKSSHHTISALCPCEMNIDVIDISFLSPVHN</sequence>
<feature type="transmembrane region" description="Helical" evidence="4">
    <location>
        <begin position="75"/>
        <end position="101"/>
    </location>
</feature>
<dbReference type="Proteomes" id="UP000551758">
    <property type="component" value="Unassembled WGS sequence"/>
</dbReference>
<reference evidence="5 6" key="1">
    <citation type="journal article" date="2020" name="Mol. Biol. Evol.">
        <title>Interspecific Gene Flow and the Evolution of Specialization in Black and White Rhinoceros.</title>
        <authorList>
            <person name="Moodley Y."/>
            <person name="Westbury M.V."/>
            <person name="Russo I.M."/>
            <person name="Gopalakrishnan S."/>
            <person name="Rakotoarivelo A."/>
            <person name="Olsen R.A."/>
            <person name="Prost S."/>
            <person name="Tunstall T."/>
            <person name="Ryder O.A."/>
            <person name="Dalen L."/>
            <person name="Bruford M.W."/>
        </authorList>
    </citation>
    <scope>NUCLEOTIDE SEQUENCE [LARGE SCALE GENOMIC DNA]</scope>
    <source>
        <strain evidence="5">SBR-YM</strain>
        <tissue evidence="5">Skin</tissue>
    </source>
</reference>
<dbReference type="SUPFAM" id="SSF81321">
    <property type="entry name" value="Family A G protein-coupled receptor-like"/>
    <property type="match status" value="1"/>
</dbReference>
<dbReference type="PANTHER" id="PTHR48001">
    <property type="entry name" value="OLFACTORY RECEPTOR"/>
    <property type="match status" value="1"/>
</dbReference>
<evidence type="ECO:0000313" key="5">
    <source>
        <dbReference type="EMBL" id="KAF5911580.1"/>
    </source>
</evidence>
<evidence type="ECO:0000256" key="2">
    <source>
        <dbReference type="ARBA" id="ARBA00023170"/>
    </source>
</evidence>
<keyword evidence="2" id="KW-0675">Receptor</keyword>
<name>A0A7J7E6Y2_DICBM</name>
<evidence type="ECO:0000256" key="1">
    <source>
        <dbReference type="ARBA" id="ARBA00023040"/>
    </source>
</evidence>
<keyword evidence="6" id="KW-1185">Reference proteome</keyword>
<evidence type="ECO:0000256" key="4">
    <source>
        <dbReference type="SAM" id="Phobius"/>
    </source>
</evidence>
<gene>
    <name evidence="5" type="ORF">HPG69_008178</name>
</gene>
<proteinExistence type="predicted"/>
<keyword evidence="4" id="KW-0472">Membrane</keyword>
<protein>
    <submittedName>
        <fullName evidence="5">Uncharacterized protein</fullName>
    </submittedName>
</protein>
<feature type="region of interest" description="Disordered" evidence="3">
    <location>
        <begin position="14"/>
        <end position="33"/>
    </location>
</feature>